<evidence type="ECO:0000259" key="3">
    <source>
        <dbReference type="SMART" id="SM01086"/>
    </source>
</evidence>
<dbReference type="Gene3D" id="1.10.8.60">
    <property type="match status" value="1"/>
</dbReference>
<dbReference type="PANTHER" id="PTHR11638">
    <property type="entry name" value="ATP-DEPENDENT CLP PROTEASE"/>
    <property type="match status" value="1"/>
</dbReference>
<proteinExistence type="predicted"/>
<gene>
    <name evidence="4" type="ORF">S03H2_47547</name>
</gene>
<evidence type="ECO:0000313" key="4">
    <source>
        <dbReference type="EMBL" id="GAH72582.1"/>
    </source>
</evidence>
<dbReference type="GO" id="GO:0005524">
    <property type="term" value="F:ATP binding"/>
    <property type="evidence" value="ECO:0007669"/>
    <property type="project" value="UniProtKB-KW"/>
</dbReference>
<dbReference type="AlphaFoldDB" id="X1HSZ2"/>
<dbReference type="GO" id="GO:0034605">
    <property type="term" value="P:cellular response to heat"/>
    <property type="evidence" value="ECO:0007669"/>
    <property type="project" value="TreeGrafter"/>
</dbReference>
<organism evidence="4">
    <name type="scientific">marine sediment metagenome</name>
    <dbReference type="NCBI Taxonomy" id="412755"/>
    <lineage>
        <taxon>unclassified sequences</taxon>
        <taxon>metagenomes</taxon>
        <taxon>ecological metagenomes</taxon>
    </lineage>
</organism>
<sequence>MPGYSRFRWELPRQIQLEHLIQRLKGQDVGIQISEKARKYLGELGYDPLFGARPLKRTIQNILQNPLARMIISGEIKEGNMVIVDTGRDGLVIKPSQTG</sequence>
<feature type="domain" description="Clp ATPase C-terminal" evidence="3">
    <location>
        <begin position="11"/>
        <end position="93"/>
    </location>
</feature>
<dbReference type="GO" id="GO:0005737">
    <property type="term" value="C:cytoplasm"/>
    <property type="evidence" value="ECO:0007669"/>
    <property type="project" value="TreeGrafter"/>
</dbReference>
<dbReference type="InterPro" id="IPR050130">
    <property type="entry name" value="ClpA_ClpB"/>
</dbReference>
<dbReference type="GO" id="GO:0016887">
    <property type="term" value="F:ATP hydrolysis activity"/>
    <property type="evidence" value="ECO:0007669"/>
    <property type="project" value="TreeGrafter"/>
</dbReference>
<dbReference type="SUPFAM" id="SSF52540">
    <property type="entry name" value="P-loop containing nucleoside triphosphate hydrolases"/>
    <property type="match status" value="1"/>
</dbReference>
<reference evidence="4" key="1">
    <citation type="journal article" date="2014" name="Front. Microbiol.">
        <title>High frequency of phylogenetically diverse reductive dehalogenase-homologous genes in deep subseafloor sedimentary metagenomes.</title>
        <authorList>
            <person name="Kawai M."/>
            <person name="Futagami T."/>
            <person name="Toyoda A."/>
            <person name="Takaki Y."/>
            <person name="Nishi S."/>
            <person name="Hori S."/>
            <person name="Arai W."/>
            <person name="Tsubouchi T."/>
            <person name="Morono Y."/>
            <person name="Uchiyama I."/>
            <person name="Ito T."/>
            <person name="Fujiyama A."/>
            <person name="Inagaki F."/>
            <person name="Takami H."/>
        </authorList>
    </citation>
    <scope>NUCLEOTIDE SEQUENCE</scope>
    <source>
        <strain evidence="4">Expedition CK06-06</strain>
    </source>
</reference>
<evidence type="ECO:0000256" key="1">
    <source>
        <dbReference type="ARBA" id="ARBA00022741"/>
    </source>
</evidence>
<dbReference type="Pfam" id="PF10431">
    <property type="entry name" value="ClpB_D2-small"/>
    <property type="match status" value="1"/>
</dbReference>
<protein>
    <recommendedName>
        <fullName evidence="3">Clp ATPase C-terminal domain-containing protein</fullName>
    </recommendedName>
</protein>
<dbReference type="PANTHER" id="PTHR11638:SF18">
    <property type="entry name" value="HEAT SHOCK PROTEIN 104"/>
    <property type="match status" value="1"/>
</dbReference>
<keyword evidence="1" id="KW-0547">Nucleotide-binding</keyword>
<name>X1HSZ2_9ZZZZ</name>
<accession>X1HSZ2</accession>
<keyword evidence="2" id="KW-0067">ATP-binding</keyword>
<dbReference type="SMART" id="SM01086">
    <property type="entry name" value="ClpB_D2-small"/>
    <property type="match status" value="1"/>
</dbReference>
<dbReference type="EMBL" id="BARU01029924">
    <property type="protein sequence ID" value="GAH72582.1"/>
    <property type="molecule type" value="Genomic_DNA"/>
</dbReference>
<dbReference type="InterPro" id="IPR019489">
    <property type="entry name" value="Clp_ATPase_C"/>
</dbReference>
<dbReference type="InterPro" id="IPR027417">
    <property type="entry name" value="P-loop_NTPase"/>
</dbReference>
<comment type="caution">
    <text evidence="4">The sequence shown here is derived from an EMBL/GenBank/DDBJ whole genome shotgun (WGS) entry which is preliminary data.</text>
</comment>
<evidence type="ECO:0000256" key="2">
    <source>
        <dbReference type="ARBA" id="ARBA00022840"/>
    </source>
</evidence>